<protein>
    <submittedName>
        <fullName evidence="5">Two-component system response regulator FixJ</fullName>
    </submittedName>
</protein>
<dbReference type="Proteomes" id="UP000555448">
    <property type="component" value="Unassembled WGS sequence"/>
</dbReference>
<dbReference type="PRINTS" id="PR00038">
    <property type="entry name" value="HTHLUXR"/>
</dbReference>
<keyword evidence="6" id="KW-1185">Reference proteome</keyword>
<dbReference type="SUPFAM" id="SSF46894">
    <property type="entry name" value="C-terminal effector domain of the bipartite response regulators"/>
    <property type="match status" value="1"/>
</dbReference>
<dbReference type="SMART" id="SM00421">
    <property type="entry name" value="HTH_LUXR"/>
    <property type="match status" value="1"/>
</dbReference>
<name>A0A7W7KBT8_9SPHN</name>
<dbReference type="InterPro" id="IPR036388">
    <property type="entry name" value="WH-like_DNA-bd_sf"/>
</dbReference>
<dbReference type="GO" id="GO:0006355">
    <property type="term" value="P:regulation of DNA-templated transcription"/>
    <property type="evidence" value="ECO:0007669"/>
    <property type="project" value="InterPro"/>
</dbReference>
<dbReference type="Pfam" id="PF00196">
    <property type="entry name" value="GerE"/>
    <property type="match status" value="1"/>
</dbReference>
<dbReference type="GO" id="GO:0003677">
    <property type="term" value="F:DNA binding"/>
    <property type="evidence" value="ECO:0007669"/>
    <property type="project" value="UniProtKB-KW"/>
</dbReference>
<evidence type="ECO:0000256" key="3">
    <source>
        <dbReference type="ARBA" id="ARBA00023163"/>
    </source>
</evidence>
<proteinExistence type="predicted"/>
<dbReference type="InterPro" id="IPR000792">
    <property type="entry name" value="Tscrpt_reg_LuxR_C"/>
</dbReference>
<evidence type="ECO:0000313" key="6">
    <source>
        <dbReference type="Proteomes" id="UP000555448"/>
    </source>
</evidence>
<keyword evidence="2" id="KW-0238">DNA-binding</keyword>
<dbReference type="CDD" id="cd06170">
    <property type="entry name" value="LuxR_C_like"/>
    <property type="match status" value="1"/>
</dbReference>
<comment type="caution">
    <text evidence="5">The sequence shown here is derived from an EMBL/GenBank/DDBJ whole genome shotgun (WGS) entry which is preliminary data.</text>
</comment>
<accession>A0A7W7KBT8</accession>
<dbReference type="PANTHER" id="PTHR44688:SF16">
    <property type="entry name" value="DNA-BINDING TRANSCRIPTIONAL ACTIVATOR DEVR_DOSR"/>
    <property type="match status" value="1"/>
</dbReference>
<dbReference type="RefSeq" id="WP_184247788.1">
    <property type="nucleotide sequence ID" value="NZ_JACHLR010000015.1"/>
</dbReference>
<dbReference type="Gene3D" id="1.10.10.10">
    <property type="entry name" value="Winged helix-like DNA-binding domain superfamily/Winged helix DNA-binding domain"/>
    <property type="match status" value="1"/>
</dbReference>
<evidence type="ECO:0000256" key="2">
    <source>
        <dbReference type="ARBA" id="ARBA00023125"/>
    </source>
</evidence>
<keyword evidence="3" id="KW-0804">Transcription</keyword>
<dbReference type="PROSITE" id="PS50043">
    <property type="entry name" value="HTH_LUXR_2"/>
    <property type="match status" value="1"/>
</dbReference>
<reference evidence="5 6" key="1">
    <citation type="submission" date="2020-08" db="EMBL/GenBank/DDBJ databases">
        <title>Functional genomics of gut bacteria from endangered species of beetles.</title>
        <authorList>
            <person name="Carlos-Shanley C."/>
        </authorList>
    </citation>
    <scope>NUCLEOTIDE SEQUENCE [LARGE SCALE GENOMIC DNA]</scope>
    <source>
        <strain evidence="5 6">S00245</strain>
    </source>
</reference>
<dbReference type="SUPFAM" id="SSF52172">
    <property type="entry name" value="CheY-like"/>
    <property type="match status" value="1"/>
</dbReference>
<dbReference type="AlphaFoldDB" id="A0A7W7KBT8"/>
<dbReference type="PROSITE" id="PS00622">
    <property type="entry name" value="HTH_LUXR_1"/>
    <property type="match status" value="1"/>
</dbReference>
<dbReference type="EMBL" id="JACHLR010000015">
    <property type="protein sequence ID" value="MBB4859949.1"/>
    <property type="molecule type" value="Genomic_DNA"/>
</dbReference>
<feature type="domain" description="HTH luxR-type" evidence="4">
    <location>
        <begin position="132"/>
        <end position="197"/>
    </location>
</feature>
<evidence type="ECO:0000259" key="4">
    <source>
        <dbReference type="PROSITE" id="PS50043"/>
    </source>
</evidence>
<organism evidence="5 6">
    <name type="scientific">Novosphingobium chloroacetimidivorans</name>
    <dbReference type="NCBI Taxonomy" id="1428314"/>
    <lineage>
        <taxon>Bacteria</taxon>
        <taxon>Pseudomonadati</taxon>
        <taxon>Pseudomonadota</taxon>
        <taxon>Alphaproteobacteria</taxon>
        <taxon>Sphingomonadales</taxon>
        <taxon>Sphingomonadaceae</taxon>
        <taxon>Novosphingobium</taxon>
    </lineage>
</organism>
<sequence length="200" mass="22821">MKRYKTISLIDADFRRRAEHSKALAGSRFHIEPYESVAEFRHQGRADTLILLHDEGTALEDILRDMRERDYWAPVLGYGQVLDPVRCSQVILRGLVGYLPNPFDRYDIEALLDGAGEQLTKLIDLRFGAADARQKIKTLTKREAQVLERLQAGLTNREIADSLEISPRTVEIHRANMLRKMDTKSALMAIRMSVQASITE</sequence>
<gene>
    <name evidence="5" type="ORF">HNO88_003282</name>
</gene>
<dbReference type="InterPro" id="IPR016032">
    <property type="entry name" value="Sig_transdc_resp-reg_C-effctor"/>
</dbReference>
<dbReference type="PANTHER" id="PTHR44688">
    <property type="entry name" value="DNA-BINDING TRANSCRIPTIONAL ACTIVATOR DEVR_DOSR"/>
    <property type="match status" value="1"/>
</dbReference>
<dbReference type="InterPro" id="IPR011006">
    <property type="entry name" value="CheY-like_superfamily"/>
</dbReference>
<keyword evidence="1" id="KW-0805">Transcription regulation</keyword>
<evidence type="ECO:0000256" key="1">
    <source>
        <dbReference type="ARBA" id="ARBA00023015"/>
    </source>
</evidence>
<evidence type="ECO:0000313" key="5">
    <source>
        <dbReference type="EMBL" id="MBB4859949.1"/>
    </source>
</evidence>